<dbReference type="AlphaFoldDB" id="A0A4P8WEY7"/>
<evidence type="ECO:0000313" key="2">
    <source>
        <dbReference type="EMBL" id="QCS41790.1"/>
    </source>
</evidence>
<sequence length="99" mass="10267">MPSIINEIVFSEPSGRFFGVVQLCGAFVLFSAYGYYAVVANSLPGSGALFIGVGAALSGVAESLPNNRRRAAGVLRLTAFVVLGSLFATMAFAPEFITG</sequence>
<feature type="transmembrane region" description="Helical" evidence="1">
    <location>
        <begin position="42"/>
        <end position="61"/>
    </location>
</feature>
<dbReference type="Pfam" id="PF26041">
    <property type="entry name" value="DUF8011"/>
    <property type="match status" value="1"/>
</dbReference>
<dbReference type="InterPro" id="IPR058324">
    <property type="entry name" value="DUF8011"/>
</dbReference>
<dbReference type="KEGG" id="nvr:FEJ81_05255"/>
<dbReference type="OrthoDB" id="177404at2157"/>
<protein>
    <submittedName>
        <fullName evidence="2">Uncharacterized protein</fullName>
    </submittedName>
</protein>
<evidence type="ECO:0000256" key="1">
    <source>
        <dbReference type="SAM" id="Phobius"/>
    </source>
</evidence>
<name>A0A4P8WEY7_9EURY</name>
<accession>A0A4P8WEY7</accession>
<feature type="transmembrane region" description="Helical" evidence="1">
    <location>
        <begin position="73"/>
        <end position="93"/>
    </location>
</feature>
<dbReference type="Proteomes" id="UP000302218">
    <property type="component" value="Chromosome"/>
</dbReference>
<dbReference type="RefSeq" id="WP_138244291.1">
    <property type="nucleotide sequence ID" value="NZ_CP040330.1"/>
</dbReference>
<evidence type="ECO:0000313" key="3">
    <source>
        <dbReference type="Proteomes" id="UP000302218"/>
    </source>
</evidence>
<feature type="transmembrane region" description="Helical" evidence="1">
    <location>
        <begin position="17"/>
        <end position="36"/>
    </location>
</feature>
<gene>
    <name evidence="2" type="ORF">FEJ81_05255</name>
</gene>
<proteinExistence type="predicted"/>
<reference evidence="3" key="1">
    <citation type="submission" date="2019-05" db="EMBL/GenBank/DDBJ databases">
        <title>Genome sequence and methylation pattern of the halophilic Archaeon Natrinema versiforme BOL5-4.</title>
        <authorList>
            <person name="DasSarma P."/>
            <person name="Anton B.P."/>
            <person name="DasSarma S.L."/>
            <person name="Martinez F.L."/>
            <person name="Guzman D."/>
            <person name="Roberts R.J."/>
            <person name="DasSarma S."/>
        </authorList>
    </citation>
    <scope>NUCLEOTIDE SEQUENCE [LARGE SCALE GENOMIC DNA]</scope>
    <source>
        <strain evidence="3">BOL5-4</strain>
    </source>
</reference>
<keyword evidence="1" id="KW-1133">Transmembrane helix</keyword>
<keyword evidence="1" id="KW-0472">Membrane</keyword>
<organism evidence="2 3">
    <name type="scientific">Natrinema versiforme</name>
    <dbReference type="NCBI Taxonomy" id="88724"/>
    <lineage>
        <taxon>Archaea</taxon>
        <taxon>Methanobacteriati</taxon>
        <taxon>Methanobacteriota</taxon>
        <taxon>Stenosarchaea group</taxon>
        <taxon>Halobacteria</taxon>
        <taxon>Halobacteriales</taxon>
        <taxon>Natrialbaceae</taxon>
        <taxon>Natrinema</taxon>
    </lineage>
</organism>
<dbReference type="EMBL" id="CP040330">
    <property type="protein sequence ID" value="QCS41790.1"/>
    <property type="molecule type" value="Genomic_DNA"/>
</dbReference>
<dbReference type="GeneID" id="40264657"/>
<keyword evidence="1" id="KW-0812">Transmembrane</keyword>